<evidence type="ECO:0000313" key="6">
    <source>
        <dbReference type="Proteomes" id="UP001178507"/>
    </source>
</evidence>
<dbReference type="PROSITE" id="PS50084">
    <property type="entry name" value="KH_TYPE_1"/>
    <property type="match status" value="1"/>
</dbReference>
<name>A0AA36IQX7_9DINO</name>
<evidence type="ECO:0000313" key="5">
    <source>
        <dbReference type="EMBL" id="CAJ1392346.1"/>
    </source>
</evidence>
<dbReference type="InterPro" id="IPR036612">
    <property type="entry name" value="KH_dom_type_1_sf"/>
</dbReference>
<gene>
    <name evidence="5" type="ORF">EVOR1521_LOCUS17467</name>
</gene>
<organism evidence="5 6">
    <name type="scientific">Effrenium voratum</name>
    <dbReference type="NCBI Taxonomy" id="2562239"/>
    <lineage>
        <taxon>Eukaryota</taxon>
        <taxon>Sar</taxon>
        <taxon>Alveolata</taxon>
        <taxon>Dinophyceae</taxon>
        <taxon>Suessiales</taxon>
        <taxon>Symbiodiniaceae</taxon>
        <taxon>Effrenium</taxon>
    </lineage>
</organism>
<dbReference type="GO" id="GO:0003723">
    <property type="term" value="F:RNA binding"/>
    <property type="evidence" value="ECO:0007669"/>
    <property type="project" value="UniProtKB-UniRule"/>
</dbReference>
<evidence type="ECO:0000256" key="1">
    <source>
        <dbReference type="ARBA" id="ARBA00022737"/>
    </source>
</evidence>
<evidence type="ECO:0000256" key="3">
    <source>
        <dbReference type="SAM" id="MobiDB-lite"/>
    </source>
</evidence>
<dbReference type="InterPro" id="IPR004088">
    <property type="entry name" value="KH_dom_type_1"/>
</dbReference>
<dbReference type="SUPFAM" id="SSF54791">
    <property type="entry name" value="Eukaryotic type KH-domain (KH-domain type I)"/>
    <property type="match status" value="1"/>
</dbReference>
<feature type="region of interest" description="Disordered" evidence="3">
    <location>
        <begin position="98"/>
        <end position="209"/>
    </location>
</feature>
<dbReference type="Pfam" id="PF02389">
    <property type="entry name" value="Cornifin"/>
    <property type="match status" value="1"/>
</dbReference>
<dbReference type="CDD" id="cd00105">
    <property type="entry name" value="KH-I"/>
    <property type="match status" value="1"/>
</dbReference>
<dbReference type="Proteomes" id="UP001178507">
    <property type="component" value="Unassembled WGS sequence"/>
</dbReference>
<sequence length="345" mass="37521">MQGVTDMEPGVFVIIIPQISVPVVIGTKGAQIKSIMEQSGAEINVGREAILGMPDQPISINGTVEQVVLAVSGINSVLQDMADRGKLHDRDFLFRAESNGGSDFLSRRPEPASERRPEPTFERKPEPTFERRPEPTFERKPEPTFERKPEPAFERKPEPAFEHRPEPAFERKPEPAFERKPEPAFERRPEPTFERRPEPSPPTASAHTAAALAPAPALNGHGVNGGYSQGNPAGGMGVMGAMGLGMGNMGNMGNMGSSEKAFFSALQASGINSAELTILLPKDLLHQVLVPRGIMSEVAQRSGSRIDVGEEAPPGMLQVTLHGQMVGNSMAAMLLQERVIQWHMR</sequence>
<keyword evidence="2" id="KW-0694">RNA-binding</keyword>
<dbReference type="Pfam" id="PF00013">
    <property type="entry name" value="KH_1"/>
    <property type="match status" value="1"/>
</dbReference>
<accession>A0AA36IQX7</accession>
<dbReference type="InterPro" id="IPR004087">
    <property type="entry name" value="KH_dom"/>
</dbReference>
<comment type="caution">
    <text evidence="5">The sequence shown here is derived from an EMBL/GenBank/DDBJ whole genome shotgun (WGS) entry which is preliminary data.</text>
</comment>
<feature type="compositionally biased region" description="Basic and acidic residues" evidence="3">
    <location>
        <begin position="105"/>
        <end position="198"/>
    </location>
</feature>
<proteinExistence type="predicted"/>
<evidence type="ECO:0000259" key="4">
    <source>
        <dbReference type="SMART" id="SM00322"/>
    </source>
</evidence>
<keyword evidence="1" id="KW-0677">Repeat</keyword>
<dbReference type="EMBL" id="CAUJNA010002324">
    <property type="protein sequence ID" value="CAJ1392346.1"/>
    <property type="molecule type" value="Genomic_DNA"/>
</dbReference>
<feature type="domain" description="K Homology" evidence="4">
    <location>
        <begin position="8"/>
        <end position="79"/>
    </location>
</feature>
<evidence type="ECO:0000256" key="2">
    <source>
        <dbReference type="PROSITE-ProRule" id="PRU00117"/>
    </source>
</evidence>
<dbReference type="AlphaFoldDB" id="A0AA36IQX7"/>
<dbReference type="SMART" id="SM00322">
    <property type="entry name" value="KH"/>
    <property type="match status" value="1"/>
</dbReference>
<reference evidence="5" key="1">
    <citation type="submission" date="2023-08" db="EMBL/GenBank/DDBJ databases">
        <authorList>
            <person name="Chen Y."/>
            <person name="Shah S."/>
            <person name="Dougan E. K."/>
            <person name="Thang M."/>
            <person name="Chan C."/>
        </authorList>
    </citation>
    <scope>NUCLEOTIDE SEQUENCE</scope>
</reference>
<keyword evidence="6" id="KW-1185">Reference proteome</keyword>
<protein>
    <recommendedName>
        <fullName evidence="4">K Homology domain-containing protein</fullName>
    </recommendedName>
</protein>
<dbReference type="Gene3D" id="3.30.1370.10">
    <property type="entry name" value="K Homology domain, type 1"/>
    <property type="match status" value="1"/>
</dbReference>
<dbReference type="PANTHER" id="PTHR10288">
    <property type="entry name" value="KH DOMAIN CONTAINING RNA BINDING PROTEIN"/>
    <property type="match status" value="1"/>
</dbReference>